<accession>A0A5C6VIC9</accession>
<evidence type="ECO:0000313" key="3">
    <source>
        <dbReference type="Proteomes" id="UP000321168"/>
    </source>
</evidence>
<organism evidence="2 3">
    <name type="scientific">Luteibaculum oceani</name>
    <dbReference type="NCBI Taxonomy" id="1294296"/>
    <lineage>
        <taxon>Bacteria</taxon>
        <taxon>Pseudomonadati</taxon>
        <taxon>Bacteroidota</taxon>
        <taxon>Flavobacteriia</taxon>
        <taxon>Flavobacteriales</taxon>
        <taxon>Luteibaculaceae</taxon>
        <taxon>Luteibaculum</taxon>
    </lineage>
</organism>
<dbReference type="Proteomes" id="UP000321168">
    <property type="component" value="Unassembled WGS sequence"/>
</dbReference>
<dbReference type="InterPro" id="IPR007607">
    <property type="entry name" value="BacA/B"/>
</dbReference>
<evidence type="ECO:0000313" key="2">
    <source>
        <dbReference type="EMBL" id="TXC85282.1"/>
    </source>
</evidence>
<dbReference type="AlphaFoldDB" id="A0A5C6VIC9"/>
<keyword evidence="3" id="KW-1185">Reference proteome</keyword>
<dbReference type="PANTHER" id="PTHR35024">
    <property type="entry name" value="HYPOTHETICAL CYTOSOLIC PROTEIN"/>
    <property type="match status" value="1"/>
</dbReference>
<name>A0A5C6VIC9_9FLAO</name>
<comment type="similarity">
    <text evidence="1">Belongs to the bactofilin family.</text>
</comment>
<dbReference type="PANTHER" id="PTHR35024:SF4">
    <property type="entry name" value="POLYMER-FORMING CYTOSKELETAL PROTEIN"/>
    <property type="match status" value="1"/>
</dbReference>
<dbReference type="OrthoDB" id="5432602at2"/>
<proteinExistence type="inferred from homology"/>
<evidence type="ECO:0000256" key="1">
    <source>
        <dbReference type="ARBA" id="ARBA00044755"/>
    </source>
</evidence>
<protein>
    <submittedName>
        <fullName evidence="2">Polymer-forming cytoskeletal protein</fullName>
    </submittedName>
</protein>
<reference evidence="2 3" key="1">
    <citation type="submission" date="2019-08" db="EMBL/GenBank/DDBJ databases">
        <title>Genome of Luteibaculum oceani JCM 18817.</title>
        <authorList>
            <person name="Bowman J.P."/>
        </authorList>
    </citation>
    <scope>NUCLEOTIDE SEQUENCE [LARGE SCALE GENOMIC DNA]</scope>
    <source>
        <strain evidence="2 3">JCM 18817</strain>
    </source>
</reference>
<sequence>MAKGSENGNPEKLNRIVEGTVIEGEIKSESNIRIDGIVKGVTTTQGRLVIGPNGVIEGEVVCRNADIEGTLNGKITASELLSLKSTSKLTGDIVSRRLAIEPGAVFTGTCTMGAKVKDLLQDPSSNTEPKLARAK</sequence>
<comment type="caution">
    <text evidence="2">The sequence shown here is derived from an EMBL/GenBank/DDBJ whole genome shotgun (WGS) entry which is preliminary data.</text>
</comment>
<dbReference type="EMBL" id="VORB01000001">
    <property type="protein sequence ID" value="TXC85282.1"/>
    <property type="molecule type" value="Genomic_DNA"/>
</dbReference>
<gene>
    <name evidence="2" type="ORF">FRX97_01270</name>
</gene>
<dbReference type="Pfam" id="PF04519">
    <property type="entry name" value="Bactofilin"/>
    <property type="match status" value="1"/>
</dbReference>